<evidence type="ECO:0000313" key="2">
    <source>
        <dbReference type="EMBL" id="RBP65369.1"/>
    </source>
</evidence>
<sequence>MKKKILVIMSLVLMLSWTLPYHANAKTISNDYVTGNINKQESETVFIDGTSYTYDYSYENNHRVIYVTNNNDNSVEKVSYNENTSTIYYNDEVIGTLEKGNDIKFDNLEYSPNSTWKNIGSGSKYVSWARGITAAAVAAVIAIPLASLNAVGVIAAMGTAALGVIAAGAIGGTVKYTLQMYTIPNSAPLYRYVWSFRASTGDNYGSYISHI</sequence>
<dbReference type="AlphaFoldDB" id="A0A366IAJ3"/>
<reference evidence="2 3" key="1">
    <citation type="submission" date="2018-06" db="EMBL/GenBank/DDBJ databases">
        <title>Genomic Encyclopedia of Type Strains, Phase IV (KMG-IV): sequencing the most valuable type-strain genomes for metagenomic binning, comparative biology and taxonomic classification.</title>
        <authorList>
            <person name="Goeker M."/>
        </authorList>
    </citation>
    <scope>NUCLEOTIDE SEQUENCE [LARGE SCALE GENOMIC DNA]</scope>
    <source>
        <strain evidence="2 3">DSM 22112</strain>
    </source>
</reference>
<dbReference type="RefSeq" id="WP_113920485.1">
    <property type="nucleotide sequence ID" value="NZ_RXYD01000004.1"/>
</dbReference>
<organism evidence="2 3">
    <name type="scientific">Alkalibaculum bacchi</name>
    <dbReference type="NCBI Taxonomy" id="645887"/>
    <lineage>
        <taxon>Bacteria</taxon>
        <taxon>Bacillati</taxon>
        <taxon>Bacillota</taxon>
        <taxon>Clostridia</taxon>
        <taxon>Eubacteriales</taxon>
        <taxon>Eubacteriaceae</taxon>
        <taxon>Alkalibaculum</taxon>
    </lineage>
</organism>
<dbReference type="Proteomes" id="UP000253490">
    <property type="component" value="Unassembled WGS sequence"/>
</dbReference>
<evidence type="ECO:0000256" key="1">
    <source>
        <dbReference type="SAM" id="SignalP"/>
    </source>
</evidence>
<gene>
    <name evidence="2" type="ORF">DES36_107109</name>
</gene>
<keyword evidence="3" id="KW-1185">Reference proteome</keyword>
<name>A0A366IAJ3_9FIRM</name>
<evidence type="ECO:0000313" key="3">
    <source>
        <dbReference type="Proteomes" id="UP000253490"/>
    </source>
</evidence>
<keyword evidence="1" id="KW-0732">Signal</keyword>
<feature type="chain" id="PRO_5016958346" evidence="1">
    <location>
        <begin position="26"/>
        <end position="211"/>
    </location>
</feature>
<comment type="caution">
    <text evidence="2">The sequence shown here is derived from an EMBL/GenBank/DDBJ whole genome shotgun (WGS) entry which is preliminary data.</text>
</comment>
<accession>A0A366IAJ3</accession>
<proteinExistence type="predicted"/>
<protein>
    <submittedName>
        <fullName evidence="2">Uncharacterized protein</fullName>
    </submittedName>
</protein>
<feature type="signal peptide" evidence="1">
    <location>
        <begin position="1"/>
        <end position="25"/>
    </location>
</feature>
<dbReference type="EMBL" id="QNRX01000007">
    <property type="protein sequence ID" value="RBP65369.1"/>
    <property type="molecule type" value="Genomic_DNA"/>
</dbReference>